<feature type="non-terminal residue" evidence="3">
    <location>
        <position position="56"/>
    </location>
</feature>
<dbReference type="GO" id="GO:0016491">
    <property type="term" value="F:oxidoreductase activity"/>
    <property type="evidence" value="ECO:0007669"/>
    <property type="project" value="UniProtKB-KW"/>
</dbReference>
<gene>
    <name evidence="3" type="ORF">DZF91_24515</name>
</gene>
<feature type="domain" description="Aldehyde dehydrogenase" evidence="2">
    <location>
        <begin position="12"/>
        <end position="52"/>
    </location>
</feature>
<dbReference type="Pfam" id="PF00171">
    <property type="entry name" value="Aldedh"/>
    <property type="match status" value="1"/>
</dbReference>
<evidence type="ECO:0000313" key="3">
    <source>
        <dbReference type="EMBL" id="RFU39038.1"/>
    </source>
</evidence>
<accession>A0A372JI54</accession>
<dbReference type="Gene3D" id="3.40.605.10">
    <property type="entry name" value="Aldehyde Dehydrogenase, Chain A, domain 1"/>
    <property type="match status" value="1"/>
</dbReference>
<dbReference type="InterPro" id="IPR015590">
    <property type="entry name" value="Aldehyde_DH_dom"/>
</dbReference>
<comment type="caution">
    <text evidence="3">The sequence shown here is derived from an EMBL/GenBank/DDBJ whole genome shotgun (WGS) entry which is preliminary data.</text>
</comment>
<dbReference type="EMBL" id="QURH01000595">
    <property type="protein sequence ID" value="RFU39038.1"/>
    <property type="molecule type" value="Genomic_DNA"/>
</dbReference>
<evidence type="ECO:0000259" key="2">
    <source>
        <dbReference type="Pfam" id="PF00171"/>
    </source>
</evidence>
<keyword evidence="4" id="KW-1185">Reference proteome</keyword>
<name>A0A372JI54_9ACTN</name>
<dbReference type="InterPro" id="IPR016162">
    <property type="entry name" value="Ald_DH_N"/>
</dbReference>
<evidence type="ECO:0000313" key="4">
    <source>
        <dbReference type="Proteomes" id="UP000261811"/>
    </source>
</evidence>
<sequence length="56" mass="5624">MTIGGEAVAAAGTFGVVNPATGEVAERAPDATREQLDAAMDAAHAARAGWRADEQA</sequence>
<protein>
    <submittedName>
        <fullName evidence="3">Aldehyde dehydrogenase family protein</fullName>
    </submittedName>
</protein>
<dbReference type="SUPFAM" id="SSF53720">
    <property type="entry name" value="ALDH-like"/>
    <property type="match status" value="1"/>
</dbReference>
<proteinExistence type="predicted"/>
<dbReference type="InterPro" id="IPR016161">
    <property type="entry name" value="Ald_DH/histidinol_DH"/>
</dbReference>
<dbReference type="AlphaFoldDB" id="A0A372JI54"/>
<keyword evidence="1" id="KW-0560">Oxidoreductase</keyword>
<dbReference type="Proteomes" id="UP000261811">
    <property type="component" value="Unassembled WGS sequence"/>
</dbReference>
<reference evidence="3 4" key="1">
    <citation type="submission" date="2018-08" db="EMBL/GenBank/DDBJ databases">
        <title>Actinomadura jelena sp. nov., a novel Actinomycete isolated from soil in Chad.</title>
        <authorList>
            <person name="Shi L."/>
        </authorList>
    </citation>
    <scope>NUCLEOTIDE SEQUENCE [LARGE SCALE GENOMIC DNA]</scope>
    <source>
        <strain evidence="3 4">NEAU-G17</strain>
    </source>
</reference>
<organism evidence="3 4">
    <name type="scientific">Actinomadura logoneensis</name>
    <dbReference type="NCBI Taxonomy" id="2293572"/>
    <lineage>
        <taxon>Bacteria</taxon>
        <taxon>Bacillati</taxon>
        <taxon>Actinomycetota</taxon>
        <taxon>Actinomycetes</taxon>
        <taxon>Streptosporangiales</taxon>
        <taxon>Thermomonosporaceae</taxon>
        <taxon>Actinomadura</taxon>
    </lineage>
</organism>
<evidence type="ECO:0000256" key="1">
    <source>
        <dbReference type="ARBA" id="ARBA00023002"/>
    </source>
</evidence>